<organism evidence="3 4">
    <name type="scientific">Candidatus Raymondbacteria bacterium RIFOXYD12_FULL_49_13</name>
    <dbReference type="NCBI Taxonomy" id="1817890"/>
    <lineage>
        <taxon>Bacteria</taxon>
        <taxon>Raymondiibacteriota</taxon>
    </lineage>
</organism>
<sequence length="97" mass="10986">MTFSLKTIRPITELRTRADDLFKLSKKSDGPVVITQNGVAVGVLMAADIYERLQDNVEESRLLEMMDEAEKDIKNNDTFSHAEFKKRVETALKSPAK</sequence>
<comment type="similarity">
    <text evidence="1 2">Belongs to the phD/YefM antitoxin family.</text>
</comment>
<dbReference type="EMBL" id="MFYX01000090">
    <property type="protein sequence ID" value="OGK03427.1"/>
    <property type="molecule type" value="Genomic_DNA"/>
</dbReference>
<dbReference type="Gene3D" id="3.40.1620.10">
    <property type="entry name" value="YefM-like domain"/>
    <property type="match status" value="1"/>
</dbReference>
<gene>
    <name evidence="3" type="ORF">A2519_15570</name>
</gene>
<name>A0A1F7FA84_UNCRA</name>
<dbReference type="InterPro" id="IPR036165">
    <property type="entry name" value="YefM-like_sf"/>
</dbReference>
<protein>
    <recommendedName>
        <fullName evidence="2">Antitoxin</fullName>
    </recommendedName>
</protein>
<evidence type="ECO:0000313" key="3">
    <source>
        <dbReference type="EMBL" id="OGK03427.1"/>
    </source>
</evidence>
<dbReference type="InterPro" id="IPR006442">
    <property type="entry name" value="Antitoxin_Phd/YefM"/>
</dbReference>
<dbReference type="Proteomes" id="UP000179243">
    <property type="component" value="Unassembled WGS sequence"/>
</dbReference>
<comment type="function">
    <text evidence="2">Antitoxin component of a type II toxin-antitoxin (TA) system.</text>
</comment>
<evidence type="ECO:0000313" key="4">
    <source>
        <dbReference type="Proteomes" id="UP000179243"/>
    </source>
</evidence>
<evidence type="ECO:0000256" key="2">
    <source>
        <dbReference type="RuleBase" id="RU362080"/>
    </source>
</evidence>
<dbReference type="AlphaFoldDB" id="A0A1F7FA84"/>
<proteinExistence type="inferred from homology"/>
<dbReference type="Pfam" id="PF02604">
    <property type="entry name" value="PhdYeFM_antitox"/>
    <property type="match status" value="1"/>
</dbReference>
<evidence type="ECO:0000256" key="1">
    <source>
        <dbReference type="ARBA" id="ARBA00009981"/>
    </source>
</evidence>
<accession>A0A1F7FA84</accession>
<dbReference type="SUPFAM" id="SSF143120">
    <property type="entry name" value="YefM-like"/>
    <property type="match status" value="1"/>
</dbReference>
<comment type="caution">
    <text evidence="3">The sequence shown here is derived from an EMBL/GenBank/DDBJ whole genome shotgun (WGS) entry which is preliminary data.</text>
</comment>
<dbReference type="NCBIfam" id="TIGR01552">
    <property type="entry name" value="phd_fam"/>
    <property type="match status" value="1"/>
</dbReference>
<reference evidence="3 4" key="1">
    <citation type="journal article" date="2016" name="Nat. Commun.">
        <title>Thousands of microbial genomes shed light on interconnected biogeochemical processes in an aquifer system.</title>
        <authorList>
            <person name="Anantharaman K."/>
            <person name="Brown C.T."/>
            <person name="Hug L.A."/>
            <person name="Sharon I."/>
            <person name="Castelle C.J."/>
            <person name="Probst A.J."/>
            <person name="Thomas B.C."/>
            <person name="Singh A."/>
            <person name="Wilkins M.J."/>
            <person name="Karaoz U."/>
            <person name="Brodie E.L."/>
            <person name="Williams K.H."/>
            <person name="Hubbard S.S."/>
            <person name="Banfield J.F."/>
        </authorList>
    </citation>
    <scope>NUCLEOTIDE SEQUENCE [LARGE SCALE GENOMIC DNA]</scope>
</reference>